<evidence type="ECO:0000313" key="1">
    <source>
        <dbReference type="EMBL" id="PCJ22011.1"/>
    </source>
</evidence>
<organism evidence="1 2">
    <name type="scientific">SAR86 cluster bacterium</name>
    <dbReference type="NCBI Taxonomy" id="2030880"/>
    <lineage>
        <taxon>Bacteria</taxon>
        <taxon>Pseudomonadati</taxon>
        <taxon>Pseudomonadota</taxon>
        <taxon>Gammaproteobacteria</taxon>
        <taxon>SAR86 cluster</taxon>
    </lineage>
</organism>
<comment type="caution">
    <text evidence="1">The sequence shown here is derived from an EMBL/GenBank/DDBJ whole genome shotgun (WGS) entry which is preliminary data.</text>
</comment>
<sequence length="157" mass="17924">MGLFSFLKQNRIVTREELANVVFDSVKCVNIEECHHVSQLEKRILLTWLYYRELTLRDSALNPSGLSGVALELIKLLASDVKLELINMKGTSLEDINESLLETFSLAKIHFDRGDIDSVLKVLLNKDDMDMLKCMTLFKLEVEEKVKSHLIDITING</sequence>
<protein>
    <submittedName>
        <fullName evidence="1">Uncharacterized protein</fullName>
    </submittedName>
</protein>
<evidence type="ECO:0000313" key="2">
    <source>
        <dbReference type="Proteomes" id="UP000218327"/>
    </source>
</evidence>
<dbReference type="EMBL" id="NVVJ01000068">
    <property type="protein sequence ID" value="PCJ22011.1"/>
    <property type="molecule type" value="Genomic_DNA"/>
</dbReference>
<name>A0A2A5ASD2_9GAMM</name>
<dbReference type="AlphaFoldDB" id="A0A2A5ASD2"/>
<proteinExistence type="predicted"/>
<gene>
    <name evidence="1" type="ORF">COA96_15025</name>
</gene>
<dbReference type="Proteomes" id="UP000218327">
    <property type="component" value="Unassembled WGS sequence"/>
</dbReference>
<reference evidence="2" key="1">
    <citation type="submission" date="2017-08" db="EMBL/GenBank/DDBJ databases">
        <title>A dynamic microbial community with high functional redundancy inhabits the cold, oxic subseafloor aquifer.</title>
        <authorList>
            <person name="Tully B.J."/>
            <person name="Wheat C.G."/>
            <person name="Glazer B.T."/>
            <person name="Huber J.A."/>
        </authorList>
    </citation>
    <scope>NUCLEOTIDE SEQUENCE [LARGE SCALE GENOMIC DNA]</scope>
</reference>
<accession>A0A2A5ASD2</accession>